<dbReference type="InterPro" id="IPR040059">
    <property type="entry name" value="PUM3"/>
</dbReference>
<feature type="compositionally biased region" description="Basic and acidic residues" evidence="5">
    <location>
        <begin position="61"/>
        <end position="83"/>
    </location>
</feature>
<dbReference type="PANTHER" id="PTHR13389:SF0">
    <property type="entry name" value="PUMILIO HOMOLOG 3"/>
    <property type="match status" value="1"/>
</dbReference>
<sequence length="683" mass="76308">MAAKNQQTQKPNKRKQFSSTKTDKDGSKSKKPKLLSSTPSSANPSNKLLKKPFNSSKPKREHPTHSKFKKSESGNDNKELTKRERRIQAKELAEARKKKRKPHYTLEQELASLWEKMRRRNIAKEDRSKLITEALQKMKGKIPEIAGSHVSSRVLQTCVKYCSQIERDAVFSELQPHLLTLSCNAYAVHLVKKMFDAASKKQLAGVISSLRGHVASLLRHMVGSVVIEHAYQLGNATQKQELLMELYSTELHLFKDLASIKESRLIDIISKLDLQKSSVLRHMSSVIQPILEKGILDHSMIHRVLIEYLDIADKSSAADIIQQLSGPLLVRMIHTREGSKIGMLCVKHGSAKERKKIIKGMKGHISKIAHDQCGCMVLVGIFSMVDDTKLITKIIIRELQTTLKELALDKSARRLLLQLLHPNYSRYLNTDGLASLNLTVPSLSSKNESEIKSKKLSRDEESSKEAAKSDIPEENLDEESTKEVATTDSDMEATESGKSDTPEENLNSAEGGKKDPSLRRRELLVNSGLAENLIDVCIENAEELLTSNFGKEVIFEVAKGGSDGILHPTLDEKLNNLHEAIAELAAKPKSDESEEEHVLENFHSSRTIRKLILDCPALASTLWKKSLEGKCQLWAQGHSSKVVSAFLESSDSEVRKVAKEELQPLVDDGTLKIPETKQSANEN</sequence>
<reference evidence="7" key="1">
    <citation type="journal article" date="2020" name="Nat. Genet.">
        <title>Genomic diversifications of five Gossypium allopolyploid species and their impact on cotton improvement.</title>
        <authorList>
            <person name="Chen Z.J."/>
            <person name="Sreedasyam A."/>
            <person name="Ando A."/>
            <person name="Song Q."/>
            <person name="De Santiago L.M."/>
            <person name="Hulse-Kemp A.M."/>
            <person name="Ding M."/>
            <person name="Ye W."/>
            <person name="Kirkbride R.C."/>
            <person name="Jenkins J."/>
            <person name="Plott C."/>
            <person name="Lovell J."/>
            <person name="Lin Y.M."/>
            <person name="Vaughn R."/>
            <person name="Liu B."/>
            <person name="Simpson S."/>
            <person name="Scheffler B.E."/>
            <person name="Wen L."/>
            <person name="Saski C.A."/>
            <person name="Grover C.E."/>
            <person name="Hu G."/>
            <person name="Conover J.L."/>
            <person name="Carlson J.W."/>
            <person name="Shu S."/>
            <person name="Boston L.B."/>
            <person name="Williams M."/>
            <person name="Peterson D.G."/>
            <person name="McGee K."/>
            <person name="Jones D.C."/>
            <person name="Wendel J.F."/>
            <person name="Stelly D.M."/>
            <person name="Grimwood J."/>
            <person name="Schmutz J."/>
        </authorList>
    </citation>
    <scope>NUCLEOTIDE SEQUENCE [LARGE SCALE GENOMIC DNA]</scope>
    <source>
        <strain evidence="7">cv. TM-1</strain>
    </source>
</reference>
<dbReference type="AlphaFoldDB" id="A0A1U8I917"/>
<dbReference type="PaxDb" id="3635-A0A1U8I917"/>
<dbReference type="PROSITE" id="PS50303">
    <property type="entry name" value="PUM_HD"/>
    <property type="match status" value="1"/>
</dbReference>
<dbReference type="Proteomes" id="UP000818029">
    <property type="component" value="Chromosome D09"/>
</dbReference>
<keyword evidence="2" id="KW-0810">Translation regulation</keyword>
<feature type="repeat" description="Pumilio" evidence="4">
    <location>
        <begin position="209"/>
        <end position="245"/>
    </location>
</feature>
<evidence type="ECO:0000256" key="3">
    <source>
        <dbReference type="ARBA" id="ARBA00022884"/>
    </source>
</evidence>
<dbReference type="PROSITE" id="PS50302">
    <property type="entry name" value="PUM"/>
    <property type="match status" value="2"/>
</dbReference>
<evidence type="ECO:0000256" key="5">
    <source>
        <dbReference type="SAM" id="MobiDB-lite"/>
    </source>
</evidence>
<evidence type="ECO:0000256" key="2">
    <source>
        <dbReference type="ARBA" id="ARBA00022845"/>
    </source>
</evidence>
<keyword evidence="1" id="KW-0677">Repeat</keyword>
<dbReference type="SMART" id="SM00025">
    <property type="entry name" value="Pumilio"/>
    <property type="match status" value="5"/>
</dbReference>
<evidence type="ECO:0000256" key="4">
    <source>
        <dbReference type="PROSITE-ProRule" id="PRU00317"/>
    </source>
</evidence>
<organism evidence="7 8">
    <name type="scientific">Gossypium hirsutum</name>
    <name type="common">Upland cotton</name>
    <name type="synonym">Gossypium mexicanum</name>
    <dbReference type="NCBI Taxonomy" id="3635"/>
    <lineage>
        <taxon>Eukaryota</taxon>
        <taxon>Viridiplantae</taxon>
        <taxon>Streptophyta</taxon>
        <taxon>Embryophyta</taxon>
        <taxon>Tracheophyta</taxon>
        <taxon>Spermatophyta</taxon>
        <taxon>Magnoliopsida</taxon>
        <taxon>eudicotyledons</taxon>
        <taxon>Gunneridae</taxon>
        <taxon>Pentapetalae</taxon>
        <taxon>rosids</taxon>
        <taxon>malvids</taxon>
        <taxon>Malvales</taxon>
        <taxon>Malvaceae</taxon>
        <taxon>Malvoideae</taxon>
        <taxon>Gossypium</taxon>
    </lineage>
</organism>
<dbReference type="PANTHER" id="PTHR13389">
    <property type="entry name" value="PUMILIO HOMOLOG 3"/>
    <property type="match status" value="1"/>
</dbReference>
<protein>
    <submittedName>
        <fullName evidence="8">Pumilio homolog 24</fullName>
    </submittedName>
</protein>
<evidence type="ECO:0000313" key="8">
    <source>
        <dbReference type="RefSeq" id="XP_016672264.2"/>
    </source>
</evidence>
<dbReference type="GO" id="GO:0006417">
    <property type="term" value="P:regulation of translation"/>
    <property type="evidence" value="ECO:0000318"/>
    <property type="project" value="GO_Central"/>
</dbReference>
<dbReference type="InterPro" id="IPR011989">
    <property type="entry name" value="ARM-like"/>
</dbReference>
<dbReference type="GO" id="GO:0005730">
    <property type="term" value="C:nucleolus"/>
    <property type="evidence" value="ECO:0000318"/>
    <property type="project" value="GO_Central"/>
</dbReference>
<dbReference type="GO" id="GO:0003729">
    <property type="term" value="F:mRNA binding"/>
    <property type="evidence" value="ECO:0000318"/>
    <property type="project" value="GO_Central"/>
</dbReference>
<dbReference type="KEGG" id="ghi:107891852"/>
<accession>A0A1U8I917</accession>
<dbReference type="Pfam" id="PF22493">
    <property type="entry name" value="PUF_NOP9"/>
    <property type="match status" value="1"/>
</dbReference>
<dbReference type="Gene3D" id="1.25.10.10">
    <property type="entry name" value="Leucine-rich Repeat Variant"/>
    <property type="match status" value="2"/>
</dbReference>
<keyword evidence="3" id="KW-0694">RNA-binding</keyword>
<keyword evidence="7" id="KW-1185">Reference proteome</keyword>
<dbReference type="InterPro" id="IPR033133">
    <property type="entry name" value="PUM-HD"/>
</dbReference>
<proteinExistence type="predicted"/>
<gene>
    <name evidence="8" type="primary">LOC107891852</name>
</gene>
<feature type="region of interest" description="Disordered" evidence="5">
    <location>
        <begin position="447"/>
        <end position="518"/>
    </location>
</feature>
<dbReference type="InterPro" id="IPR012959">
    <property type="entry name" value="CPL_dom"/>
</dbReference>
<evidence type="ECO:0000313" key="7">
    <source>
        <dbReference type="Proteomes" id="UP000818029"/>
    </source>
</evidence>
<dbReference type="Pfam" id="PF08144">
    <property type="entry name" value="CPL"/>
    <property type="match status" value="1"/>
</dbReference>
<feature type="compositionally biased region" description="Polar residues" evidence="5">
    <location>
        <begin position="1"/>
        <end position="10"/>
    </location>
</feature>
<feature type="repeat" description="Pumilio" evidence="4">
    <location>
        <begin position="173"/>
        <end position="208"/>
    </location>
</feature>
<dbReference type="RefSeq" id="XP_016672264.2">
    <property type="nucleotide sequence ID" value="XM_016816775.2"/>
</dbReference>
<dbReference type="GeneID" id="107891852"/>
<evidence type="ECO:0000256" key="1">
    <source>
        <dbReference type="ARBA" id="ARBA00022737"/>
    </source>
</evidence>
<feature type="domain" description="PUM-HD" evidence="6">
    <location>
        <begin position="109"/>
        <end position="460"/>
    </location>
</feature>
<feature type="compositionally biased region" description="Basic and acidic residues" evidence="5">
    <location>
        <begin position="447"/>
        <end position="471"/>
    </location>
</feature>
<reference evidence="8" key="2">
    <citation type="submission" date="2025-08" db="UniProtKB">
        <authorList>
            <consortium name="RefSeq"/>
        </authorList>
    </citation>
    <scope>IDENTIFICATION</scope>
</reference>
<feature type="region of interest" description="Disordered" evidence="5">
    <location>
        <begin position="1"/>
        <end position="83"/>
    </location>
</feature>
<evidence type="ECO:0000259" key="6">
    <source>
        <dbReference type="PROSITE" id="PS50303"/>
    </source>
</evidence>
<dbReference type="STRING" id="3635.A0A1U8I917"/>
<name>A0A1U8I917_GOSHI</name>
<dbReference type="InterPro" id="IPR001313">
    <property type="entry name" value="Pumilio_RNA-bd_rpt"/>
</dbReference>
<dbReference type="SUPFAM" id="SSF48371">
    <property type="entry name" value="ARM repeat"/>
    <property type="match status" value="1"/>
</dbReference>
<dbReference type="InterPro" id="IPR016024">
    <property type="entry name" value="ARM-type_fold"/>
</dbReference>